<evidence type="ECO:0000256" key="1">
    <source>
        <dbReference type="ARBA" id="ARBA00010266"/>
    </source>
</evidence>
<keyword evidence="5" id="KW-1185">Reference proteome</keyword>
<dbReference type="AlphaFoldDB" id="A0A0R2DK37"/>
<sequence length="174" mass="19701">MSLSILTGCAYLNDYTNHSAQVKQDFIDRIAKDVVEVNQNTTILNSFVIAQAALESNYGRSELAQNYHNLFGVKAGSQSQNKVTLPTQEYVNGEFKTYNLDFQVYDSDKTAIQAHQKLLLYGTTWNSKQYESVLKSKNYKEASLALQKSGYATDPEYADKIVSIIEAYDLYNYD</sequence>
<organism evidence="4 5">
    <name type="scientific">Holzapfeliella floricola DSM 23037 = JCM 16512</name>
    <dbReference type="NCBI Taxonomy" id="1423744"/>
    <lineage>
        <taxon>Bacteria</taxon>
        <taxon>Bacillati</taxon>
        <taxon>Bacillota</taxon>
        <taxon>Bacilli</taxon>
        <taxon>Lactobacillales</taxon>
        <taxon>Lactobacillaceae</taxon>
        <taxon>Holzapfeliella</taxon>
    </lineage>
</organism>
<keyword evidence="2" id="KW-0378">Hydrolase</keyword>
<dbReference type="Gene3D" id="4.10.80.30">
    <property type="entry name" value="DNA polymerase, domain 6"/>
    <property type="match status" value="1"/>
</dbReference>
<comment type="caution">
    <text evidence="4">The sequence shown here is derived from an EMBL/GenBank/DDBJ whole genome shotgun (WGS) entry which is preliminary data.</text>
</comment>
<dbReference type="PATRIC" id="fig|1423744.4.peg.138"/>
<name>A0A0R2DK37_9LACO</name>
<dbReference type="InterPro" id="IPR002901">
    <property type="entry name" value="MGlyc_endo_b_GlcNAc-like_dom"/>
</dbReference>
<evidence type="ECO:0000259" key="3">
    <source>
        <dbReference type="SMART" id="SM00047"/>
    </source>
</evidence>
<dbReference type="EMBL" id="AYZL01000010">
    <property type="protein sequence ID" value="KRN04457.1"/>
    <property type="molecule type" value="Genomic_DNA"/>
</dbReference>
<dbReference type="STRING" id="1423744.FC86_GL000134"/>
<feature type="domain" description="Mannosyl-glycoprotein endo-beta-N-acetylglucosamidase-like" evidence="3">
    <location>
        <begin position="12"/>
        <end position="174"/>
    </location>
</feature>
<dbReference type="RefSeq" id="WP_062325374.1">
    <property type="nucleotide sequence ID" value="NZ_BBAW01000006.1"/>
</dbReference>
<protein>
    <submittedName>
        <fullName evidence="4">N-acetylmuramidase</fullName>
    </submittedName>
</protein>
<dbReference type="SMART" id="SM00047">
    <property type="entry name" value="LYZ2"/>
    <property type="match status" value="1"/>
</dbReference>
<dbReference type="Gene3D" id="1.10.530.10">
    <property type="match status" value="1"/>
</dbReference>
<gene>
    <name evidence="4" type="ORF">FC86_GL000134</name>
</gene>
<comment type="similarity">
    <text evidence="1">Belongs to the glycosyl hydrolase 73 family.</text>
</comment>
<evidence type="ECO:0000256" key="2">
    <source>
        <dbReference type="ARBA" id="ARBA00022801"/>
    </source>
</evidence>
<dbReference type="Pfam" id="PF01832">
    <property type="entry name" value="Glucosaminidase"/>
    <property type="match status" value="1"/>
</dbReference>
<evidence type="ECO:0000313" key="5">
    <source>
        <dbReference type="Proteomes" id="UP000051378"/>
    </source>
</evidence>
<dbReference type="PANTHER" id="PTHR33308:SF9">
    <property type="entry name" value="PEPTIDOGLYCAN HYDROLASE FLGJ"/>
    <property type="match status" value="1"/>
</dbReference>
<dbReference type="PRINTS" id="PR01002">
    <property type="entry name" value="FLGFLGJ"/>
</dbReference>
<dbReference type="GO" id="GO:0004040">
    <property type="term" value="F:amidase activity"/>
    <property type="evidence" value="ECO:0007669"/>
    <property type="project" value="InterPro"/>
</dbReference>
<dbReference type="InterPro" id="IPR051056">
    <property type="entry name" value="Glycosyl_Hydrolase_73"/>
</dbReference>
<dbReference type="PANTHER" id="PTHR33308">
    <property type="entry name" value="PEPTIDOGLYCAN HYDROLASE FLGJ"/>
    <property type="match status" value="1"/>
</dbReference>
<accession>A0A0R2DK37</accession>
<evidence type="ECO:0000313" key="4">
    <source>
        <dbReference type="EMBL" id="KRN04457.1"/>
    </source>
</evidence>
<proteinExistence type="inferred from homology"/>
<reference evidence="4 5" key="1">
    <citation type="journal article" date="2015" name="Genome Announc.">
        <title>Expanding the biotechnology potential of lactobacilli through comparative genomics of 213 strains and associated genera.</title>
        <authorList>
            <person name="Sun Z."/>
            <person name="Harris H.M."/>
            <person name="McCann A."/>
            <person name="Guo C."/>
            <person name="Argimon S."/>
            <person name="Zhang W."/>
            <person name="Yang X."/>
            <person name="Jeffery I.B."/>
            <person name="Cooney J.C."/>
            <person name="Kagawa T.F."/>
            <person name="Liu W."/>
            <person name="Song Y."/>
            <person name="Salvetti E."/>
            <person name="Wrobel A."/>
            <person name="Rasinkangas P."/>
            <person name="Parkhill J."/>
            <person name="Rea M.C."/>
            <person name="O'Sullivan O."/>
            <person name="Ritari J."/>
            <person name="Douillard F.P."/>
            <person name="Paul Ross R."/>
            <person name="Yang R."/>
            <person name="Briner A.E."/>
            <person name="Felis G.E."/>
            <person name="de Vos W.M."/>
            <person name="Barrangou R."/>
            <person name="Klaenhammer T.R."/>
            <person name="Caufield P.W."/>
            <person name="Cui Y."/>
            <person name="Zhang H."/>
            <person name="O'Toole P.W."/>
        </authorList>
    </citation>
    <scope>NUCLEOTIDE SEQUENCE [LARGE SCALE GENOMIC DNA]</scope>
    <source>
        <strain evidence="4 5">DSM 23037</strain>
    </source>
</reference>
<dbReference type="Proteomes" id="UP000051378">
    <property type="component" value="Unassembled WGS sequence"/>
</dbReference>